<feature type="domain" description="Peptidase C1A papain C-terminal" evidence="2">
    <location>
        <begin position="24"/>
        <end position="217"/>
    </location>
</feature>
<dbReference type="InterPro" id="IPR000668">
    <property type="entry name" value="Peptidase_C1A_C"/>
</dbReference>
<evidence type="ECO:0000313" key="3">
    <source>
        <dbReference type="EMBL" id="KAJ1150444.1"/>
    </source>
</evidence>
<accession>A0AAV7RDR4</accession>
<proteinExistence type="inferred from homology"/>
<name>A0AAV7RDR4_PLEWA</name>
<evidence type="ECO:0000313" key="4">
    <source>
        <dbReference type="Proteomes" id="UP001066276"/>
    </source>
</evidence>
<gene>
    <name evidence="3" type="ORF">NDU88_003235</name>
</gene>
<dbReference type="EMBL" id="JANPWB010000009">
    <property type="protein sequence ID" value="KAJ1150444.1"/>
    <property type="molecule type" value="Genomic_DNA"/>
</dbReference>
<dbReference type="Pfam" id="PF00112">
    <property type="entry name" value="Peptidase_C1"/>
    <property type="match status" value="1"/>
</dbReference>
<reference evidence="3" key="1">
    <citation type="journal article" date="2022" name="bioRxiv">
        <title>Sequencing and chromosome-scale assembly of the giantPleurodeles waltlgenome.</title>
        <authorList>
            <person name="Brown T."/>
            <person name="Elewa A."/>
            <person name="Iarovenko S."/>
            <person name="Subramanian E."/>
            <person name="Araus A.J."/>
            <person name="Petzold A."/>
            <person name="Susuki M."/>
            <person name="Suzuki K.-i.T."/>
            <person name="Hayashi T."/>
            <person name="Toyoda A."/>
            <person name="Oliveira C."/>
            <person name="Osipova E."/>
            <person name="Leigh N.D."/>
            <person name="Simon A."/>
            <person name="Yun M.H."/>
        </authorList>
    </citation>
    <scope>NUCLEOTIDE SEQUENCE</scope>
    <source>
        <strain evidence="3">20211129_DDA</strain>
        <tissue evidence="3">Liver</tissue>
    </source>
</reference>
<keyword evidence="4" id="KW-1185">Reference proteome</keyword>
<dbReference type="GO" id="GO:0008234">
    <property type="term" value="F:cysteine-type peptidase activity"/>
    <property type="evidence" value="ECO:0007669"/>
    <property type="project" value="InterPro"/>
</dbReference>
<dbReference type="InterPro" id="IPR025660">
    <property type="entry name" value="Pept_his_AS"/>
</dbReference>
<evidence type="ECO:0000259" key="2">
    <source>
        <dbReference type="SMART" id="SM00645"/>
    </source>
</evidence>
<dbReference type="GO" id="GO:0006508">
    <property type="term" value="P:proteolysis"/>
    <property type="evidence" value="ECO:0007669"/>
    <property type="project" value="InterPro"/>
</dbReference>
<comment type="similarity">
    <text evidence="1">Belongs to the peptidase C1 family.</text>
</comment>
<dbReference type="SUPFAM" id="SSF54001">
    <property type="entry name" value="Cysteine proteinases"/>
    <property type="match status" value="1"/>
</dbReference>
<dbReference type="InterPro" id="IPR013128">
    <property type="entry name" value="Peptidase_C1A"/>
</dbReference>
<dbReference type="PROSITE" id="PS00639">
    <property type="entry name" value="THIOL_PROTEASE_HIS"/>
    <property type="match status" value="1"/>
</dbReference>
<dbReference type="Proteomes" id="UP001066276">
    <property type="component" value="Chromosome 5"/>
</dbReference>
<dbReference type="PANTHER" id="PTHR12411">
    <property type="entry name" value="CYSTEINE PROTEASE FAMILY C1-RELATED"/>
    <property type="match status" value="1"/>
</dbReference>
<comment type="caution">
    <text evidence="3">The sequence shown here is derived from an EMBL/GenBank/DDBJ whole genome shotgun (WGS) entry which is preliminary data.</text>
</comment>
<dbReference type="InterPro" id="IPR038765">
    <property type="entry name" value="Papain-like_cys_pep_sf"/>
</dbReference>
<organism evidence="3 4">
    <name type="scientific">Pleurodeles waltl</name>
    <name type="common">Iberian ribbed newt</name>
    <dbReference type="NCBI Taxonomy" id="8319"/>
    <lineage>
        <taxon>Eukaryota</taxon>
        <taxon>Metazoa</taxon>
        <taxon>Chordata</taxon>
        <taxon>Craniata</taxon>
        <taxon>Vertebrata</taxon>
        <taxon>Euteleostomi</taxon>
        <taxon>Amphibia</taxon>
        <taxon>Batrachia</taxon>
        <taxon>Caudata</taxon>
        <taxon>Salamandroidea</taxon>
        <taxon>Salamandridae</taxon>
        <taxon>Pleurodelinae</taxon>
        <taxon>Pleurodeles</taxon>
    </lineage>
</organism>
<dbReference type="SMART" id="SM00645">
    <property type="entry name" value="Pept_C1"/>
    <property type="match status" value="1"/>
</dbReference>
<evidence type="ECO:0000256" key="1">
    <source>
        <dbReference type="ARBA" id="ARBA00008455"/>
    </source>
</evidence>
<dbReference type="Gene3D" id="3.90.70.10">
    <property type="entry name" value="Cysteine proteinases"/>
    <property type="match status" value="1"/>
</dbReference>
<dbReference type="AlphaFoldDB" id="A0AAV7RDR4"/>
<sequence length="224" mass="25391">MCRSRDGARVGTALRPSTFTCTGLAHVCHWARSARVTPMLVVRSPMCAHVLVSHACYPFDGHGDNKPVSCYLRSAYNHYEKRYAIDQCPNKVEKSNHVYQCSPPYRVPSNESEIMKEIMDNGPVQAVMQVHEDFFLYKTGIYRHTDATIDKPEQYRICGTHSVKITGWGAVKGPTGEKQKFWIVANSWGKSWGENGHFRIIRGENECGIETVIIGAWCHVMRLE</sequence>
<protein>
    <recommendedName>
        <fullName evidence="2">Peptidase C1A papain C-terminal domain-containing protein</fullName>
    </recommendedName>
</protein>